<keyword evidence="4" id="KW-1185">Reference proteome</keyword>
<organism evidence="3 4">
    <name type="scientific">Parnassius apollo</name>
    <name type="common">Apollo butterfly</name>
    <name type="synonym">Papilio apollo</name>
    <dbReference type="NCBI Taxonomy" id="110799"/>
    <lineage>
        <taxon>Eukaryota</taxon>
        <taxon>Metazoa</taxon>
        <taxon>Ecdysozoa</taxon>
        <taxon>Arthropoda</taxon>
        <taxon>Hexapoda</taxon>
        <taxon>Insecta</taxon>
        <taxon>Pterygota</taxon>
        <taxon>Neoptera</taxon>
        <taxon>Endopterygota</taxon>
        <taxon>Lepidoptera</taxon>
        <taxon>Glossata</taxon>
        <taxon>Ditrysia</taxon>
        <taxon>Papilionoidea</taxon>
        <taxon>Papilionidae</taxon>
        <taxon>Parnassiinae</taxon>
        <taxon>Parnassini</taxon>
        <taxon>Parnassius</taxon>
        <taxon>Parnassius</taxon>
    </lineage>
</organism>
<feature type="domain" description="Carboxylesterase type B" evidence="2">
    <location>
        <begin position="18"/>
        <end position="525"/>
    </location>
</feature>
<keyword evidence="1" id="KW-0325">Glycoprotein</keyword>
<dbReference type="EMBL" id="CAJQZP010000220">
    <property type="protein sequence ID" value="CAG4948893.1"/>
    <property type="molecule type" value="Genomic_DNA"/>
</dbReference>
<comment type="caution">
    <text evidence="3">The sequence shown here is derived from an EMBL/GenBank/DDBJ whole genome shotgun (WGS) entry which is preliminary data.</text>
</comment>
<dbReference type="InterPro" id="IPR019819">
    <property type="entry name" value="Carboxylesterase_B_CS"/>
</dbReference>
<dbReference type="Pfam" id="PF00135">
    <property type="entry name" value="COesterase"/>
    <property type="match status" value="1"/>
</dbReference>
<evidence type="ECO:0000259" key="2">
    <source>
        <dbReference type="Pfam" id="PF00135"/>
    </source>
</evidence>
<dbReference type="OrthoDB" id="19653at2759"/>
<dbReference type="InterPro" id="IPR050309">
    <property type="entry name" value="Type-B_Carboxylest/Lipase"/>
</dbReference>
<proteinExistence type="predicted"/>
<name>A0A8S3W9Q1_PARAO</name>
<dbReference type="AlphaFoldDB" id="A0A8S3W9Q1"/>
<reference evidence="3" key="1">
    <citation type="submission" date="2021-04" db="EMBL/GenBank/DDBJ databases">
        <authorList>
            <person name="Tunstrom K."/>
        </authorList>
    </citation>
    <scope>NUCLEOTIDE SEQUENCE</scope>
</reference>
<dbReference type="Proteomes" id="UP000691718">
    <property type="component" value="Unassembled WGS sequence"/>
</dbReference>
<evidence type="ECO:0000313" key="3">
    <source>
        <dbReference type="EMBL" id="CAG4948893.1"/>
    </source>
</evidence>
<accession>A0A8S3W9Q1</accession>
<dbReference type="PANTHER" id="PTHR11559">
    <property type="entry name" value="CARBOXYLESTERASE"/>
    <property type="match status" value="1"/>
</dbReference>
<evidence type="ECO:0000313" key="4">
    <source>
        <dbReference type="Proteomes" id="UP000691718"/>
    </source>
</evidence>
<sequence>MRYRFIIGGLFKSKMSCRVTVAQGILEGQVRTTYSGKKYYSFEGIPYAKPPVERLRFRDPQEPDSWTGIRDATTPGNKCVQINPYSPTNLIGCEDCLYLNVYTPSLPVEKLEKLPVLFFVHGGRFLFGYGDYYQPDYLIRHDVILVTINYRLNIFGFLCLNIPEVPGNAGLKDTIMALKWVKNNIKYFNGDENNVTAFGESAGAGVVTSYLTSKMADNLCHKIIAQSGNVLSDLYIVKEDQIAKARYLTSIMGKEISDVREIYEYLLTAPVEELLMAFISAELSRPPATINAYLLPVVEKKFEGVEQFFDEDPIVTMRENRFKKLPVLVTLNSHESAPFLRKDEHGNTVYENNLQYFIPRYLGIENDSPRALKFAKKLRDSYFDGKDVANEEKYLDFISDAYFARDTVMLIEYLSKFNKDTFFCFFSYCGNMNTSLMRKLGFKGATHGDLIQYVFYRKNKAVKCTEKDQKIVDFLSEAWCNFAKNGKPTWRDQRIQWLPYDHRNRLCMHVDEELQLVTNPKWKKYLIWADLMGERCKFFQVHWLRSAQGFVRS</sequence>
<evidence type="ECO:0000256" key="1">
    <source>
        <dbReference type="ARBA" id="ARBA00023180"/>
    </source>
</evidence>
<dbReference type="PROSITE" id="PS00941">
    <property type="entry name" value="CARBOXYLESTERASE_B_2"/>
    <property type="match status" value="1"/>
</dbReference>
<dbReference type="InterPro" id="IPR002018">
    <property type="entry name" value="CarbesteraseB"/>
</dbReference>
<gene>
    <name evidence="3" type="ORF">PAPOLLO_LOCUS3879</name>
</gene>
<protein>
    <submittedName>
        <fullName evidence="3">(apollo) hypothetical protein</fullName>
    </submittedName>
</protein>